<dbReference type="AlphaFoldDB" id="A0A0G9K5M6"/>
<protein>
    <submittedName>
        <fullName evidence="1">Uncharacterized protein</fullName>
    </submittedName>
</protein>
<evidence type="ECO:0000313" key="2">
    <source>
        <dbReference type="Proteomes" id="UP000035514"/>
    </source>
</evidence>
<organism evidence="1 2">
    <name type="scientific">Aliarcobacter butzleri L348</name>
    <dbReference type="NCBI Taxonomy" id="1447256"/>
    <lineage>
        <taxon>Bacteria</taxon>
        <taxon>Pseudomonadati</taxon>
        <taxon>Campylobacterota</taxon>
        <taxon>Epsilonproteobacteria</taxon>
        <taxon>Campylobacterales</taxon>
        <taxon>Arcobacteraceae</taxon>
        <taxon>Aliarcobacter</taxon>
    </lineage>
</organism>
<sequence>MKEENMEDIIDEIVSKGIRDDKVIDEISSFAIQLVENEAYLVAEAVAIAIKEQEFNRK</sequence>
<name>A0A0G9K5M6_9BACT</name>
<reference evidence="1 2" key="1">
    <citation type="submission" date="2014-01" db="EMBL/GenBank/DDBJ databases">
        <title>Development of a Comparative Genomic Fingerprinting Assay for High Resolution Genotyping of Arcobacter butzleri.</title>
        <authorList>
            <person name="Webb A.L."/>
            <person name="Inglis G.D."/>
            <person name="Kruczkiewicz P."/>
            <person name="Selinger L.B."/>
            <person name="Taboada E.N."/>
        </authorList>
    </citation>
    <scope>NUCLEOTIDE SEQUENCE [LARGE SCALE GENOMIC DNA]</scope>
    <source>
        <strain evidence="1 2">L348</strain>
    </source>
</reference>
<dbReference type="EMBL" id="JAIQ01000051">
    <property type="protein sequence ID" value="KLE01837.1"/>
    <property type="molecule type" value="Genomic_DNA"/>
</dbReference>
<dbReference type="Proteomes" id="UP000035514">
    <property type="component" value="Unassembled WGS sequence"/>
</dbReference>
<accession>A0A0G9K5M6</accession>
<gene>
    <name evidence="1" type="ORF">AA20_02115</name>
</gene>
<dbReference type="PATRIC" id="fig|1447256.3.peg.408"/>
<proteinExistence type="predicted"/>
<evidence type="ECO:0000313" key="1">
    <source>
        <dbReference type="EMBL" id="KLE01837.1"/>
    </source>
</evidence>
<comment type="caution">
    <text evidence="1">The sequence shown here is derived from an EMBL/GenBank/DDBJ whole genome shotgun (WGS) entry which is preliminary data.</text>
</comment>